<dbReference type="AlphaFoldDB" id="A0A0U5B1Y0"/>
<protein>
    <submittedName>
        <fullName evidence="1">Uncharacterized protein</fullName>
    </submittedName>
</protein>
<gene>
    <name evidence="1" type="ORF">CB4_02769</name>
</gene>
<evidence type="ECO:0000313" key="1">
    <source>
        <dbReference type="EMBL" id="BAU28594.1"/>
    </source>
</evidence>
<evidence type="ECO:0000313" key="2">
    <source>
        <dbReference type="Proteomes" id="UP000217696"/>
    </source>
</evidence>
<name>A0A0U5B1Y0_9BACL</name>
<proteinExistence type="predicted"/>
<keyword evidence="2" id="KW-1185">Reference proteome</keyword>
<accession>A0A0U5B1Y0</accession>
<dbReference type="EMBL" id="AP017312">
    <property type="protein sequence ID" value="BAU28594.1"/>
    <property type="molecule type" value="Genomic_DNA"/>
</dbReference>
<dbReference type="Proteomes" id="UP000217696">
    <property type="component" value="Chromosome"/>
</dbReference>
<reference evidence="1 2" key="1">
    <citation type="submission" date="2015-12" db="EMBL/GenBank/DDBJ databases">
        <title>Genome sequence of Aneurinibacillus soli.</title>
        <authorList>
            <person name="Lee J.S."/>
            <person name="Lee K.C."/>
            <person name="Kim K.K."/>
            <person name="Lee B.W."/>
        </authorList>
    </citation>
    <scope>NUCLEOTIDE SEQUENCE [LARGE SCALE GENOMIC DNA]</scope>
    <source>
        <strain evidence="1 2">CB4</strain>
    </source>
</reference>
<dbReference type="KEGG" id="asoc:CB4_02769"/>
<organism evidence="1 2">
    <name type="scientific">Aneurinibacillus soli</name>
    <dbReference type="NCBI Taxonomy" id="1500254"/>
    <lineage>
        <taxon>Bacteria</taxon>
        <taxon>Bacillati</taxon>
        <taxon>Bacillota</taxon>
        <taxon>Bacilli</taxon>
        <taxon>Bacillales</taxon>
        <taxon>Paenibacillaceae</taxon>
        <taxon>Aneurinibacillus group</taxon>
        <taxon>Aneurinibacillus</taxon>
    </lineage>
</organism>
<sequence>MRVTRAYCNLFKMPVTITYEPAFYQTMNQRTPDELEGDSECSGRGIDNQEECRSCRAFEPNGNANFKVK</sequence>